<dbReference type="InterPro" id="IPR014720">
    <property type="entry name" value="dsRBD_dom"/>
</dbReference>
<dbReference type="KEGG" id="vg:65246821"/>
<dbReference type="GO" id="GO:0003723">
    <property type="term" value="F:RNA binding"/>
    <property type="evidence" value="ECO:0007669"/>
    <property type="project" value="UniProtKB-UniRule"/>
</dbReference>
<accession>A0A1L6BXK6</accession>
<protein>
    <submittedName>
        <fullName evidence="3">NSP1</fullName>
    </submittedName>
</protein>
<evidence type="ECO:0000256" key="1">
    <source>
        <dbReference type="PROSITE-ProRule" id="PRU00266"/>
    </source>
</evidence>
<dbReference type="GeneID" id="65246821"/>
<name>A0A1L6BXK6_9REOV</name>
<keyword evidence="4" id="KW-1185">Reference proteome</keyword>
<dbReference type="Pfam" id="PF00035">
    <property type="entry name" value="dsrm"/>
    <property type="match status" value="1"/>
</dbReference>
<sequence length="401" mass="46054">MLSTLKSKKLGTAYNQKLDYMTARERWFALFPQTGPKDVLQLYDWKNENKAIREINKTKAARSGKLVHVKTETPGRRMEEPAFSGGRMMLHDICGKMEEHFCTAIHPIYTNEENLNDALNSRVQLATEAKIFIPCGVKMIITKSRDGNDKNYMVGTKFNRCGCGKLRVAAGTTTGPDHIAYLSFCDQDMPIATVNPGKIHLCEICQSEISYYEAHPTTWKNPDFQDIKPKIQLCVNCLPMRSIFSLLMKRGYQPITTGADYERMRNKWKTGEVVRPFDSARGAFVSINYHTWYERLHALVLNDDPIFISTVKNSMWLRDLTREGVESNPGPDYISQLNIDAQRKQIHFPLYEDEKVLEANSFAFKITCYYLEHKTEAVGISKKQAKHEAAKKMWEKINNLE</sequence>
<proteinExistence type="predicted"/>
<dbReference type="EMBL" id="KX756619">
    <property type="protein sequence ID" value="APQ41747.1"/>
    <property type="molecule type" value="Genomic_RNA"/>
</dbReference>
<keyword evidence="1" id="KW-0694">RNA-binding</keyword>
<dbReference type="SMR" id="A0A1L6BXK6"/>
<evidence type="ECO:0000313" key="4">
    <source>
        <dbReference type="Proteomes" id="UP000500822"/>
    </source>
</evidence>
<organism evidence="3 4">
    <name type="scientific">Rotavirus J</name>
    <dbReference type="NCBI Taxonomy" id="1929964"/>
    <lineage>
        <taxon>Viruses</taxon>
        <taxon>Riboviria</taxon>
        <taxon>Orthornavirae</taxon>
        <taxon>Duplornaviricota</taxon>
        <taxon>Resentoviricetes</taxon>
        <taxon>Reovirales</taxon>
        <taxon>Sedoreoviridae</taxon>
        <taxon>Rotavirus</taxon>
        <taxon>Rotavirus jotagastroenteritidis</taxon>
    </lineage>
</organism>
<dbReference type="CDD" id="cd00048">
    <property type="entry name" value="DSRM_SF"/>
    <property type="match status" value="1"/>
</dbReference>
<gene>
    <name evidence="3" type="primary">NSP1</name>
</gene>
<dbReference type="SMART" id="SM00358">
    <property type="entry name" value="DSRM"/>
    <property type="match status" value="1"/>
</dbReference>
<dbReference type="SUPFAM" id="SSF54768">
    <property type="entry name" value="dsRNA-binding domain-like"/>
    <property type="match status" value="1"/>
</dbReference>
<dbReference type="PROSITE" id="PS50137">
    <property type="entry name" value="DS_RBD"/>
    <property type="match status" value="1"/>
</dbReference>
<evidence type="ECO:0000313" key="3">
    <source>
        <dbReference type="EMBL" id="APQ41747.1"/>
    </source>
</evidence>
<dbReference type="Gene3D" id="3.30.160.20">
    <property type="match status" value="1"/>
</dbReference>
<evidence type="ECO:0000259" key="2">
    <source>
        <dbReference type="PROSITE" id="PS50137"/>
    </source>
</evidence>
<reference evidence="3 4" key="1">
    <citation type="journal article" date="2016" name="Infect. Genet. Evol.">
        <title>Candidate new rotavirus species in Schreiber's bats, Serbia.</title>
        <authorList>
            <person name="Banyai K."/>
            <person name="Kemenesi G."/>
            <person name="Budinski I."/>
            <person name="Foldes F."/>
            <person name="Zana B."/>
            <person name="Marton S."/>
            <person name="Varga-Kugler R."/>
            <person name="Oldal M."/>
            <person name="Kurucz K."/>
            <person name="Jakab F."/>
        </authorList>
    </citation>
    <scope>NUCLEOTIDE SEQUENCE [LARGE SCALE GENOMIC DNA]</scope>
    <source>
        <strain evidence="3 4">BO4351/Ms/2014</strain>
    </source>
</reference>
<dbReference type="Proteomes" id="UP000500822">
    <property type="component" value="Genome"/>
</dbReference>
<feature type="domain" description="DRBM" evidence="2">
    <location>
        <begin position="332"/>
        <end position="399"/>
    </location>
</feature>
<dbReference type="RefSeq" id="YP_010086031.1">
    <property type="nucleotide sequence ID" value="NC_055270.1"/>
</dbReference>